<evidence type="ECO:0000313" key="4">
    <source>
        <dbReference type="Proteomes" id="UP000886523"/>
    </source>
</evidence>
<evidence type="ECO:0000313" key="3">
    <source>
        <dbReference type="EMBL" id="KAF9516083.1"/>
    </source>
</evidence>
<keyword evidence="1" id="KW-0812">Transmembrane</keyword>
<protein>
    <recommendedName>
        <fullName evidence="5">Secreted protein</fullName>
    </recommendedName>
</protein>
<gene>
    <name evidence="3" type="ORF">BS47DRAFT_719223</name>
</gene>
<evidence type="ECO:0000256" key="2">
    <source>
        <dbReference type="SAM" id="SignalP"/>
    </source>
</evidence>
<keyword evidence="4" id="KW-1185">Reference proteome</keyword>
<dbReference type="AlphaFoldDB" id="A0A9P6DYV9"/>
<keyword evidence="1" id="KW-0472">Membrane</keyword>
<dbReference type="EMBL" id="MU128944">
    <property type="protein sequence ID" value="KAF9516083.1"/>
    <property type="molecule type" value="Genomic_DNA"/>
</dbReference>
<dbReference type="Proteomes" id="UP000886523">
    <property type="component" value="Unassembled WGS sequence"/>
</dbReference>
<keyword evidence="1" id="KW-1133">Transmembrane helix</keyword>
<evidence type="ECO:0000256" key="1">
    <source>
        <dbReference type="SAM" id="Phobius"/>
    </source>
</evidence>
<organism evidence="3 4">
    <name type="scientific">Hydnum rufescens UP504</name>
    <dbReference type="NCBI Taxonomy" id="1448309"/>
    <lineage>
        <taxon>Eukaryota</taxon>
        <taxon>Fungi</taxon>
        <taxon>Dikarya</taxon>
        <taxon>Basidiomycota</taxon>
        <taxon>Agaricomycotina</taxon>
        <taxon>Agaricomycetes</taxon>
        <taxon>Cantharellales</taxon>
        <taxon>Hydnaceae</taxon>
        <taxon>Hydnum</taxon>
    </lineage>
</organism>
<evidence type="ECO:0008006" key="5">
    <source>
        <dbReference type="Google" id="ProtNLM"/>
    </source>
</evidence>
<feature type="transmembrane region" description="Helical" evidence="1">
    <location>
        <begin position="61"/>
        <end position="82"/>
    </location>
</feature>
<feature type="signal peptide" evidence="2">
    <location>
        <begin position="1"/>
        <end position="16"/>
    </location>
</feature>
<comment type="caution">
    <text evidence="3">The sequence shown here is derived from an EMBL/GenBank/DDBJ whole genome shotgun (WGS) entry which is preliminary data.</text>
</comment>
<keyword evidence="2" id="KW-0732">Signal</keyword>
<accession>A0A9P6DYV9</accession>
<feature type="chain" id="PRO_5040305522" description="Secreted protein" evidence="2">
    <location>
        <begin position="17"/>
        <end position="102"/>
    </location>
</feature>
<proteinExistence type="predicted"/>
<name>A0A9P6DYV9_9AGAM</name>
<sequence>MTPSPRLLMMLPLVWSSLTRMRAGGWLSSTVGTVALAIVSCWSRIMSTTHPMVPFATSLSVSMLVVTMTCIPTASSTILANFAGSFFPQPVLAGLSATAHCS</sequence>
<reference evidence="3" key="1">
    <citation type="journal article" date="2020" name="Nat. Commun.">
        <title>Large-scale genome sequencing of mycorrhizal fungi provides insights into the early evolution of symbiotic traits.</title>
        <authorList>
            <person name="Miyauchi S."/>
            <person name="Kiss E."/>
            <person name="Kuo A."/>
            <person name="Drula E."/>
            <person name="Kohler A."/>
            <person name="Sanchez-Garcia M."/>
            <person name="Morin E."/>
            <person name="Andreopoulos B."/>
            <person name="Barry K.W."/>
            <person name="Bonito G."/>
            <person name="Buee M."/>
            <person name="Carver A."/>
            <person name="Chen C."/>
            <person name="Cichocki N."/>
            <person name="Clum A."/>
            <person name="Culley D."/>
            <person name="Crous P.W."/>
            <person name="Fauchery L."/>
            <person name="Girlanda M."/>
            <person name="Hayes R.D."/>
            <person name="Keri Z."/>
            <person name="LaButti K."/>
            <person name="Lipzen A."/>
            <person name="Lombard V."/>
            <person name="Magnuson J."/>
            <person name="Maillard F."/>
            <person name="Murat C."/>
            <person name="Nolan M."/>
            <person name="Ohm R.A."/>
            <person name="Pangilinan J."/>
            <person name="Pereira M.F."/>
            <person name="Perotto S."/>
            <person name="Peter M."/>
            <person name="Pfister S."/>
            <person name="Riley R."/>
            <person name="Sitrit Y."/>
            <person name="Stielow J.B."/>
            <person name="Szollosi G."/>
            <person name="Zifcakova L."/>
            <person name="Stursova M."/>
            <person name="Spatafora J.W."/>
            <person name="Tedersoo L."/>
            <person name="Vaario L.M."/>
            <person name="Yamada A."/>
            <person name="Yan M."/>
            <person name="Wang P."/>
            <person name="Xu J."/>
            <person name="Bruns T."/>
            <person name="Baldrian P."/>
            <person name="Vilgalys R."/>
            <person name="Dunand C."/>
            <person name="Henrissat B."/>
            <person name="Grigoriev I.V."/>
            <person name="Hibbett D."/>
            <person name="Nagy L.G."/>
            <person name="Martin F.M."/>
        </authorList>
    </citation>
    <scope>NUCLEOTIDE SEQUENCE</scope>
    <source>
        <strain evidence="3">UP504</strain>
    </source>
</reference>